<comment type="caution">
    <text evidence="1">The sequence shown here is derived from an EMBL/GenBank/DDBJ whole genome shotgun (WGS) entry which is preliminary data.</text>
</comment>
<keyword evidence="2" id="KW-1185">Reference proteome</keyword>
<name>A0A0P6W4R5_9HYPH</name>
<dbReference type="Gene3D" id="3.30.1460.10">
    <property type="match status" value="1"/>
</dbReference>
<dbReference type="Proteomes" id="UP000048984">
    <property type="component" value="Unassembled WGS sequence"/>
</dbReference>
<dbReference type="EMBL" id="LJYW01000001">
    <property type="protein sequence ID" value="KPL52284.1"/>
    <property type="molecule type" value="Genomic_DNA"/>
</dbReference>
<gene>
    <name evidence="1" type="ORF">ABB55_08600</name>
</gene>
<sequence length="154" mass="16752">MSSLSHLQDLMARVGPAGDLLIVNEYTAERLWHIGVEDGIEIFAELDEDRDVLVLSADLGAPGRSDPQALFELCLRTTFAWLATGGLRIGLDRTSGSLTLLCDFGAASLTLDDLVYALKSFGSRSVAWRDLVARREGEAALPPDSLSDYTILRL</sequence>
<dbReference type="RefSeq" id="WP_054358447.1">
    <property type="nucleotide sequence ID" value="NZ_JAPCYQ010000001.1"/>
</dbReference>
<dbReference type="STRING" id="665126.ABB55_08600"/>
<dbReference type="AlphaFoldDB" id="A0A0P6W4R5"/>
<accession>A0A0P6W4R5</accession>
<evidence type="ECO:0000313" key="1">
    <source>
        <dbReference type="EMBL" id="KPL52284.1"/>
    </source>
</evidence>
<dbReference type="CDD" id="cd16364">
    <property type="entry name" value="T3SC_I-like"/>
    <property type="match status" value="1"/>
</dbReference>
<protein>
    <recommendedName>
        <fullName evidence="3">Type III secretion protein</fullName>
    </recommendedName>
</protein>
<dbReference type="GO" id="GO:0030254">
    <property type="term" value="P:protein secretion by the type III secretion system"/>
    <property type="evidence" value="ECO:0007669"/>
    <property type="project" value="InterPro"/>
</dbReference>
<dbReference type="InterPro" id="IPR010261">
    <property type="entry name" value="Tir_chaperone"/>
</dbReference>
<dbReference type="Pfam" id="PF05932">
    <property type="entry name" value="CesT"/>
    <property type="match status" value="1"/>
</dbReference>
<evidence type="ECO:0008006" key="3">
    <source>
        <dbReference type="Google" id="ProtNLM"/>
    </source>
</evidence>
<reference evidence="1 2" key="2">
    <citation type="submission" date="2015-10" db="EMBL/GenBank/DDBJ databases">
        <title>Draft Genome Sequence of Prosthecomicrobium hirschii ATCC 27832.</title>
        <authorList>
            <person name="Daniel J."/>
            <person name="Givan S.A."/>
            <person name="Brun Y.V."/>
            <person name="Brown P.J."/>
        </authorList>
    </citation>
    <scope>NUCLEOTIDE SEQUENCE [LARGE SCALE GENOMIC DNA]</scope>
    <source>
        <strain evidence="1 2">16</strain>
    </source>
</reference>
<evidence type="ECO:0000313" key="2">
    <source>
        <dbReference type="Proteomes" id="UP000048984"/>
    </source>
</evidence>
<organism evidence="1 2">
    <name type="scientific">Prosthecodimorpha hirschii</name>
    <dbReference type="NCBI Taxonomy" id="665126"/>
    <lineage>
        <taxon>Bacteria</taxon>
        <taxon>Pseudomonadati</taxon>
        <taxon>Pseudomonadota</taxon>
        <taxon>Alphaproteobacteria</taxon>
        <taxon>Hyphomicrobiales</taxon>
        <taxon>Ancalomicrobiaceae</taxon>
        <taxon>Prosthecodimorpha</taxon>
    </lineage>
</organism>
<proteinExistence type="predicted"/>
<reference evidence="1 2" key="1">
    <citation type="submission" date="2015-09" db="EMBL/GenBank/DDBJ databases">
        <authorList>
            <person name="Jackson K.R."/>
            <person name="Lunt B.L."/>
            <person name="Fisher J.N.B."/>
            <person name="Gardner A.V."/>
            <person name="Bailey M.E."/>
            <person name="Deus L.M."/>
            <person name="Earl A.S."/>
            <person name="Gibby P.D."/>
            <person name="Hartmann K.A."/>
            <person name="Liu J.E."/>
            <person name="Manci A.M."/>
            <person name="Nielsen D.A."/>
            <person name="Solomon M.B."/>
            <person name="Breakwell D.P."/>
            <person name="Burnett S.H."/>
            <person name="Grose J.H."/>
        </authorList>
    </citation>
    <scope>NUCLEOTIDE SEQUENCE [LARGE SCALE GENOMIC DNA]</scope>
    <source>
        <strain evidence="1 2">16</strain>
    </source>
</reference>
<dbReference type="SUPFAM" id="SSF69635">
    <property type="entry name" value="Type III secretory system chaperone-like"/>
    <property type="match status" value="1"/>
</dbReference>